<organism evidence="2 3">
    <name type="scientific">Ascobolus immersus RN42</name>
    <dbReference type="NCBI Taxonomy" id="1160509"/>
    <lineage>
        <taxon>Eukaryota</taxon>
        <taxon>Fungi</taxon>
        <taxon>Dikarya</taxon>
        <taxon>Ascomycota</taxon>
        <taxon>Pezizomycotina</taxon>
        <taxon>Pezizomycetes</taxon>
        <taxon>Pezizales</taxon>
        <taxon>Ascobolaceae</taxon>
        <taxon>Ascobolus</taxon>
    </lineage>
</organism>
<evidence type="ECO:0000313" key="3">
    <source>
        <dbReference type="Proteomes" id="UP000275078"/>
    </source>
</evidence>
<dbReference type="GO" id="GO:0006406">
    <property type="term" value="P:mRNA export from nucleus"/>
    <property type="evidence" value="ECO:0007669"/>
    <property type="project" value="TreeGrafter"/>
</dbReference>
<dbReference type="Proteomes" id="UP000275078">
    <property type="component" value="Unassembled WGS sequence"/>
</dbReference>
<dbReference type="EMBL" id="ML119647">
    <property type="protein sequence ID" value="RPA87230.1"/>
    <property type="molecule type" value="Genomic_DNA"/>
</dbReference>
<protein>
    <recommendedName>
        <fullName evidence="1">SAC3/GANP/THP3 conserved domain-containing protein</fullName>
    </recommendedName>
</protein>
<name>A0A3N4ISR0_ASCIM</name>
<dbReference type="Pfam" id="PF03399">
    <property type="entry name" value="SAC3_GANP"/>
    <property type="match status" value="1"/>
</dbReference>
<accession>A0A3N4ISR0</accession>
<gene>
    <name evidence="2" type="ORF">BJ508DRAFT_203388</name>
</gene>
<feature type="domain" description="SAC3/GANP/THP3 conserved" evidence="1">
    <location>
        <begin position="58"/>
        <end position="336"/>
    </location>
</feature>
<dbReference type="InterPro" id="IPR005062">
    <property type="entry name" value="SAC3/GANP/THP3_conserved"/>
</dbReference>
<dbReference type="InterPro" id="IPR045107">
    <property type="entry name" value="SAC3/GANP/THP3"/>
</dbReference>
<reference evidence="2 3" key="1">
    <citation type="journal article" date="2018" name="Nat. Ecol. Evol.">
        <title>Pezizomycetes genomes reveal the molecular basis of ectomycorrhizal truffle lifestyle.</title>
        <authorList>
            <person name="Murat C."/>
            <person name="Payen T."/>
            <person name="Noel B."/>
            <person name="Kuo A."/>
            <person name="Morin E."/>
            <person name="Chen J."/>
            <person name="Kohler A."/>
            <person name="Krizsan K."/>
            <person name="Balestrini R."/>
            <person name="Da Silva C."/>
            <person name="Montanini B."/>
            <person name="Hainaut M."/>
            <person name="Levati E."/>
            <person name="Barry K.W."/>
            <person name="Belfiori B."/>
            <person name="Cichocki N."/>
            <person name="Clum A."/>
            <person name="Dockter R.B."/>
            <person name="Fauchery L."/>
            <person name="Guy J."/>
            <person name="Iotti M."/>
            <person name="Le Tacon F."/>
            <person name="Lindquist E.A."/>
            <person name="Lipzen A."/>
            <person name="Malagnac F."/>
            <person name="Mello A."/>
            <person name="Molinier V."/>
            <person name="Miyauchi S."/>
            <person name="Poulain J."/>
            <person name="Riccioni C."/>
            <person name="Rubini A."/>
            <person name="Sitrit Y."/>
            <person name="Splivallo R."/>
            <person name="Traeger S."/>
            <person name="Wang M."/>
            <person name="Zifcakova L."/>
            <person name="Wipf D."/>
            <person name="Zambonelli A."/>
            <person name="Paolocci F."/>
            <person name="Nowrousian M."/>
            <person name="Ottonello S."/>
            <person name="Baldrian P."/>
            <person name="Spatafora J.W."/>
            <person name="Henrissat B."/>
            <person name="Nagy L.G."/>
            <person name="Aury J.M."/>
            <person name="Wincker P."/>
            <person name="Grigoriev I.V."/>
            <person name="Bonfante P."/>
            <person name="Martin F.M."/>
        </authorList>
    </citation>
    <scope>NUCLEOTIDE SEQUENCE [LARGE SCALE GENOMIC DNA]</scope>
    <source>
        <strain evidence="2 3">RN42</strain>
    </source>
</reference>
<dbReference type="GO" id="GO:0005737">
    <property type="term" value="C:cytoplasm"/>
    <property type="evidence" value="ECO:0007669"/>
    <property type="project" value="TreeGrafter"/>
</dbReference>
<evidence type="ECO:0000313" key="2">
    <source>
        <dbReference type="EMBL" id="RPA87230.1"/>
    </source>
</evidence>
<dbReference type="GO" id="GO:0070390">
    <property type="term" value="C:transcription export complex 2"/>
    <property type="evidence" value="ECO:0007669"/>
    <property type="project" value="TreeGrafter"/>
</dbReference>
<sequence length="372" mass="43168">MADREARFAGEDQVTFTELRKQREEERARLIRDGIIDDPDKPVTLEHAKVLVGTCMDMCPRFEREERQFQNAVDKVEKDPITGRIDPRLAVKAYHRPAAGVPNPMPSDVRPPKVLVKTLDYLFHDLLTKYPFVEVHPFIRDRTRSVRADFRVQNSDGPECIESHERIIRFHILAIHLLTAESGFSAQQEMQQLRASMAALMDMYRSSRQRGIVPEHEAEFVAYRAFAFPDEPQEYMWLDDRTPSIVKTSSRMLGMVRTGDAKIFTIISQRRIPYLLACMLEPLFWDLRQRQLVGLNNKTFSRKVKFLTLEYVAEVLCLNSAEEARRFIEFYGLEVVENPAGGRYIAPKLRIDSKISQFARRPVVNEYTSIKT</sequence>
<dbReference type="PANTHER" id="PTHR12436">
    <property type="entry name" value="80 KDA MCM3-ASSOCIATED PROTEIN"/>
    <property type="match status" value="1"/>
</dbReference>
<dbReference type="AlphaFoldDB" id="A0A3N4ISR0"/>
<evidence type="ECO:0000259" key="1">
    <source>
        <dbReference type="Pfam" id="PF03399"/>
    </source>
</evidence>
<dbReference type="PANTHER" id="PTHR12436:SF3">
    <property type="entry name" value="GERMINAL-CENTER ASSOCIATED NUCLEAR PROTEIN"/>
    <property type="match status" value="1"/>
</dbReference>
<proteinExistence type="predicted"/>
<dbReference type="Gene3D" id="1.25.40.990">
    <property type="match status" value="1"/>
</dbReference>
<dbReference type="STRING" id="1160509.A0A3N4ISR0"/>
<dbReference type="OrthoDB" id="264795at2759"/>
<keyword evidence="3" id="KW-1185">Reference proteome</keyword>